<feature type="transmembrane region" description="Helical" evidence="2">
    <location>
        <begin position="97"/>
        <end position="117"/>
    </location>
</feature>
<accession>A0AA39M8F2</accession>
<feature type="transmembrane region" description="Helical" evidence="2">
    <location>
        <begin position="59"/>
        <end position="85"/>
    </location>
</feature>
<keyword evidence="2" id="KW-1133">Transmembrane helix</keyword>
<dbReference type="GO" id="GO:0016020">
    <property type="term" value="C:membrane"/>
    <property type="evidence" value="ECO:0007669"/>
    <property type="project" value="InterPro"/>
</dbReference>
<dbReference type="AlphaFoldDB" id="A0AA39M8F2"/>
<reference evidence="3" key="1">
    <citation type="submission" date="2023-06" db="EMBL/GenBank/DDBJ databases">
        <title>Genomic analysis of the entomopathogenic nematode Steinernema hermaphroditum.</title>
        <authorList>
            <person name="Schwarz E.M."/>
            <person name="Heppert J.K."/>
            <person name="Baniya A."/>
            <person name="Schwartz H.T."/>
            <person name="Tan C.-H."/>
            <person name="Antoshechkin I."/>
            <person name="Sternberg P.W."/>
            <person name="Goodrich-Blair H."/>
            <person name="Dillman A.R."/>
        </authorList>
    </citation>
    <scope>NUCLEOTIDE SEQUENCE</scope>
    <source>
        <strain evidence="3">PS9179</strain>
        <tissue evidence="3">Whole animal</tissue>
    </source>
</reference>
<dbReference type="InterPro" id="IPR004151">
    <property type="entry name" value="7TM_GPCR_serpentine_rcpt_Sre"/>
</dbReference>
<evidence type="ECO:0008006" key="5">
    <source>
        <dbReference type="Google" id="ProtNLM"/>
    </source>
</evidence>
<dbReference type="InterPro" id="IPR052854">
    <property type="entry name" value="Serpentine_rcpt_epsilon"/>
</dbReference>
<dbReference type="Gene3D" id="1.20.1070.10">
    <property type="entry name" value="Rhodopsin 7-helix transmembrane proteins"/>
    <property type="match status" value="1"/>
</dbReference>
<feature type="transmembrane region" description="Helical" evidence="2">
    <location>
        <begin position="164"/>
        <end position="192"/>
    </location>
</feature>
<keyword evidence="2" id="KW-0812">Transmembrane</keyword>
<gene>
    <name evidence="3" type="ORF">QR680_008862</name>
</gene>
<feature type="transmembrane region" description="Helical" evidence="2">
    <location>
        <begin position="222"/>
        <end position="246"/>
    </location>
</feature>
<dbReference type="EMBL" id="JAUCMV010000001">
    <property type="protein sequence ID" value="KAK0424802.1"/>
    <property type="molecule type" value="Genomic_DNA"/>
</dbReference>
<evidence type="ECO:0000313" key="3">
    <source>
        <dbReference type="EMBL" id="KAK0424802.1"/>
    </source>
</evidence>
<name>A0AA39M8F2_9BILA</name>
<feature type="transmembrane region" description="Helical" evidence="2">
    <location>
        <begin position="252"/>
        <end position="274"/>
    </location>
</feature>
<protein>
    <recommendedName>
        <fullName evidence="5">G-protein coupled receptors family 1 profile domain-containing protein</fullName>
    </recommendedName>
</protein>
<keyword evidence="2" id="KW-0472">Membrane</keyword>
<evidence type="ECO:0000313" key="4">
    <source>
        <dbReference type="Proteomes" id="UP001175271"/>
    </source>
</evidence>
<organism evidence="3 4">
    <name type="scientific">Steinernema hermaphroditum</name>
    <dbReference type="NCBI Taxonomy" id="289476"/>
    <lineage>
        <taxon>Eukaryota</taxon>
        <taxon>Metazoa</taxon>
        <taxon>Ecdysozoa</taxon>
        <taxon>Nematoda</taxon>
        <taxon>Chromadorea</taxon>
        <taxon>Rhabditida</taxon>
        <taxon>Tylenchina</taxon>
        <taxon>Panagrolaimomorpha</taxon>
        <taxon>Strongyloidoidea</taxon>
        <taxon>Steinernematidae</taxon>
        <taxon>Steinernema</taxon>
    </lineage>
</organism>
<keyword evidence="4" id="KW-1185">Reference proteome</keyword>
<comment type="caution">
    <text evidence="3">The sequence shown here is derived from an EMBL/GenBank/DDBJ whole genome shotgun (WGS) entry which is preliminary data.</text>
</comment>
<dbReference type="GO" id="GO:0007606">
    <property type="term" value="P:sensory perception of chemical stimulus"/>
    <property type="evidence" value="ECO:0007669"/>
    <property type="project" value="InterPro"/>
</dbReference>
<dbReference type="PANTHER" id="PTHR47518:SF10">
    <property type="entry name" value="G PROTEIN-COUPLED RECEPTOR-RELATED"/>
    <property type="match status" value="1"/>
</dbReference>
<comment type="similarity">
    <text evidence="1">Belongs to the nematode receptor-like protein sre family.</text>
</comment>
<dbReference type="Pfam" id="PF03125">
    <property type="entry name" value="Sre"/>
    <property type="match status" value="1"/>
</dbReference>
<evidence type="ECO:0000256" key="1">
    <source>
        <dbReference type="ARBA" id="ARBA00006803"/>
    </source>
</evidence>
<dbReference type="SUPFAM" id="SSF81321">
    <property type="entry name" value="Family A G protein-coupled receptor-like"/>
    <property type="match status" value="1"/>
</dbReference>
<evidence type="ECO:0000256" key="2">
    <source>
        <dbReference type="SAM" id="Phobius"/>
    </source>
</evidence>
<sequence>MLDKFPEMFLFQTAIPKDLHLLSHEFVEIPLNILGILLVSFLLYVAKKTTLAVHVHLKIFVLNLLVASAVTSFFRILSLMVLVTVDPDIVHAVRKPFMALRYMAQYTGSFNLFFILCERLYATITAHCYEQVRAVKRIVLLIVLEWILVSIYILLSVVEIIDGLVAVIVEIVVNIFILIIFSLVVAVQALFYKKAKSNVVFRNRHSLSERYQISENFAATKAFYPTLVFLCTIAFTGTILYAISYTEASNDTLFIICDLLLAIKLFAAPIFLLLSHQSLCCTVRRLFVRSKVSPETEVTVSAASKNIVHDNWRMSTINIPDEGAVYFSELQKNWSYKR</sequence>
<feature type="transmembrane region" description="Helical" evidence="2">
    <location>
        <begin position="138"/>
        <end position="158"/>
    </location>
</feature>
<dbReference type="Proteomes" id="UP001175271">
    <property type="component" value="Unassembled WGS sequence"/>
</dbReference>
<dbReference type="PANTHER" id="PTHR47518">
    <property type="entry name" value="SERPENTINE RECEPTOR CLASS EPSILON-13-RELATED"/>
    <property type="match status" value="1"/>
</dbReference>
<feature type="transmembrane region" description="Helical" evidence="2">
    <location>
        <begin position="29"/>
        <end position="47"/>
    </location>
</feature>
<proteinExistence type="inferred from homology"/>